<evidence type="ECO:0000313" key="4">
    <source>
        <dbReference type="Proteomes" id="UP000799767"/>
    </source>
</evidence>
<feature type="transmembrane region" description="Helical" evidence="1">
    <location>
        <begin position="96"/>
        <end position="113"/>
    </location>
</feature>
<feature type="transmembrane region" description="Helical" evidence="1">
    <location>
        <begin position="133"/>
        <end position="152"/>
    </location>
</feature>
<gene>
    <name evidence="3" type="ORF">BDY17DRAFT_323059</name>
</gene>
<dbReference type="OrthoDB" id="5313995at2759"/>
<name>A0A6A6PWW5_9PEZI</name>
<organism evidence="3 4">
    <name type="scientific">Neohortaea acidophila</name>
    <dbReference type="NCBI Taxonomy" id="245834"/>
    <lineage>
        <taxon>Eukaryota</taxon>
        <taxon>Fungi</taxon>
        <taxon>Dikarya</taxon>
        <taxon>Ascomycota</taxon>
        <taxon>Pezizomycotina</taxon>
        <taxon>Dothideomycetes</taxon>
        <taxon>Dothideomycetidae</taxon>
        <taxon>Mycosphaerellales</taxon>
        <taxon>Teratosphaeriaceae</taxon>
        <taxon>Neohortaea</taxon>
    </lineage>
</organism>
<keyword evidence="1" id="KW-0812">Transmembrane</keyword>
<keyword evidence="4" id="KW-1185">Reference proteome</keyword>
<feature type="domain" description="DUF7704" evidence="2">
    <location>
        <begin position="12"/>
        <end position="151"/>
    </location>
</feature>
<proteinExistence type="predicted"/>
<dbReference type="EMBL" id="MU001634">
    <property type="protein sequence ID" value="KAF2484189.1"/>
    <property type="molecule type" value="Genomic_DNA"/>
</dbReference>
<dbReference type="Proteomes" id="UP000799767">
    <property type="component" value="Unassembled WGS sequence"/>
</dbReference>
<reference evidence="3" key="1">
    <citation type="journal article" date="2020" name="Stud. Mycol.">
        <title>101 Dothideomycetes genomes: a test case for predicting lifestyles and emergence of pathogens.</title>
        <authorList>
            <person name="Haridas S."/>
            <person name="Albert R."/>
            <person name="Binder M."/>
            <person name="Bloem J."/>
            <person name="Labutti K."/>
            <person name="Salamov A."/>
            <person name="Andreopoulos B."/>
            <person name="Baker S."/>
            <person name="Barry K."/>
            <person name="Bills G."/>
            <person name="Bluhm B."/>
            <person name="Cannon C."/>
            <person name="Castanera R."/>
            <person name="Culley D."/>
            <person name="Daum C."/>
            <person name="Ezra D."/>
            <person name="Gonzalez J."/>
            <person name="Henrissat B."/>
            <person name="Kuo A."/>
            <person name="Liang C."/>
            <person name="Lipzen A."/>
            <person name="Lutzoni F."/>
            <person name="Magnuson J."/>
            <person name="Mondo S."/>
            <person name="Nolan M."/>
            <person name="Ohm R."/>
            <person name="Pangilinan J."/>
            <person name="Park H.-J."/>
            <person name="Ramirez L."/>
            <person name="Alfaro M."/>
            <person name="Sun H."/>
            <person name="Tritt A."/>
            <person name="Yoshinaga Y."/>
            <person name="Zwiers L.-H."/>
            <person name="Turgeon B."/>
            <person name="Goodwin S."/>
            <person name="Spatafora J."/>
            <person name="Crous P."/>
            <person name="Grigoriev I."/>
        </authorList>
    </citation>
    <scope>NUCLEOTIDE SEQUENCE</scope>
    <source>
        <strain evidence="3">CBS 113389</strain>
    </source>
</reference>
<dbReference type="GeneID" id="54477939"/>
<dbReference type="RefSeq" id="XP_033590759.1">
    <property type="nucleotide sequence ID" value="XM_033736937.1"/>
</dbReference>
<dbReference type="Pfam" id="PF24803">
    <property type="entry name" value="DUF7704"/>
    <property type="match status" value="1"/>
</dbReference>
<keyword evidence="1" id="KW-1133">Transmembrane helix</keyword>
<dbReference type="PANTHER" id="PTHR37019">
    <property type="entry name" value="CHROMOSOME 1, WHOLE GENOME SHOTGUN SEQUENCE"/>
    <property type="match status" value="1"/>
</dbReference>
<accession>A0A6A6PWW5</accession>
<dbReference type="InterPro" id="IPR056121">
    <property type="entry name" value="DUF7704"/>
</dbReference>
<feature type="transmembrane region" description="Helical" evidence="1">
    <location>
        <begin position="64"/>
        <end position="84"/>
    </location>
</feature>
<protein>
    <recommendedName>
        <fullName evidence="2">DUF7704 domain-containing protein</fullName>
    </recommendedName>
</protein>
<feature type="transmembrane region" description="Helical" evidence="1">
    <location>
        <begin position="12"/>
        <end position="35"/>
    </location>
</feature>
<dbReference type="AlphaFoldDB" id="A0A6A6PWW5"/>
<evidence type="ECO:0000259" key="2">
    <source>
        <dbReference type="Pfam" id="PF24803"/>
    </source>
</evidence>
<keyword evidence="1" id="KW-0472">Membrane</keyword>
<dbReference type="PANTHER" id="PTHR37019:SF1">
    <property type="entry name" value="EXPERA DOMAIN-CONTAINING PROTEIN"/>
    <property type="match status" value="1"/>
</dbReference>
<evidence type="ECO:0000313" key="3">
    <source>
        <dbReference type="EMBL" id="KAF2484189.1"/>
    </source>
</evidence>
<evidence type="ECO:0000256" key="1">
    <source>
        <dbReference type="SAM" id="Phobius"/>
    </source>
</evidence>
<sequence length="162" mass="18404">MAPSTSHRSDPLPFLYTLFFLYIEPVATASGAYMAHLQQSEYLALTWPSLRATTFGGVTAPESIVLTQLANMYAAFALSEALVLRSTTDRRVWKTFLLVLLIADFGHLYSVRLSGLEIYYRFWEWNVMDYGNILFVYVGALHRILFLLGVGLDQKRPAKTKK</sequence>